<evidence type="ECO:0008006" key="3">
    <source>
        <dbReference type="Google" id="ProtNLM"/>
    </source>
</evidence>
<proteinExistence type="predicted"/>
<evidence type="ECO:0000313" key="1">
    <source>
        <dbReference type="EMBL" id="SMC54945.1"/>
    </source>
</evidence>
<protein>
    <recommendedName>
        <fullName evidence="3">Acetyltransferase (GNAT) domain-containing protein</fullName>
    </recommendedName>
</protein>
<dbReference type="Gene3D" id="3.40.630.30">
    <property type="match status" value="1"/>
</dbReference>
<dbReference type="SUPFAM" id="SSF55729">
    <property type="entry name" value="Acyl-CoA N-acyltransferases (Nat)"/>
    <property type="match status" value="1"/>
</dbReference>
<name>A0A1W2A2Q6_9FLAO</name>
<dbReference type="PANTHER" id="PTHR36174:SF1">
    <property type="entry name" value="LIPID II:GLYCINE GLYCYLTRANSFERASE"/>
    <property type="match status" value="1"/>
</dbReference>
<gene>
    <name evidence="1" type="ORF">SAMN05660703_1753</name>
</gene>
<dbReference type="PANTHER" id="PTHR36174">
    <property type="entry name" value="LIPID II:GLYCINE GLYCYLTRANSFERASE"/>
    <property type="match status" value="1"/>
</dbReference>
<dbReference type="RefSeq" id="WP_084061096.1">
    <property type="nucleotide sequence ID" value="NZ_FWXO01000002.1"/>
</dbReference>
<keyword evidence="2" id="KW-1185">Reference proteome</keyword>
<evidence type="ECO:0000313" key="2">
    <source>
        <dbReference type="Proteomes" id="UP000192360"/>
    </source>
</evidence>
<dbReference type="InterPro" id="IPR016181">
    <property type="entry name" value="Acyl_CoA_acyltransferase"/>
</dbReference>
<dbReference type="Proteomes" id="UP000192360">
    <property type="component" value="Unassembled WGS sequence"/>
</dbReference>
<reference evidence="1 2" key="1">
    <citation type="submission" date="2017-04" db="EMBL/GenBank/DDBJ databases">
        <authorList>
            <person name="Afonso C.L."/>
            <person name="Miller P.J."/>
            <person name="Scott M.A."/>
            <person name="Spackman E."/>
            <person name="Goraichik I."/>
            <person name="Dimitrov K.M."/>
            <person name="Suarez D.L."/>
            <person name="Swayne D.E."/>
        </authorList>
    </citation>
    <scope>NUCLEOTIDE SEQUENCE [LARGE SCALE GENOMIC DNA]</scope>
    <source>
        <strain evidence="1 2">DSM 21164</strain>
    </source>
</reference>
<sequence length="345" mass="40140">MINVVTAKQDWYSILQEINNYDFYHTYDYHQLSKKEEEEPLLLVYREKNVLIALPLLIRTIANSAYCDATSVYGYGGPLVSGVSEDYDFSKFHMALNTYFDEKKIISVFSRLHPYFPMQEKVITNLGSIEDLGRVVNIDLTKTLEEQVQHYSNTTKRYLKKGLKNISIVVSNKKEDIDTFIALYNENMERVNAKKHYFFNDEYFLQFANSTEFTTEFTFAVLNETQKIISAAMIIKTNSKFVQYHLSGTLTDYLHLTPIRLLIDAARISGTNEGYTYFNLGGGLGSNNDSLYSFKSSFSDDFKQFKIWKYIVNHEKYNELVAQNPSLQEKETDTISFFPLYRFDV</sequence>
<dbReference type="AlphaFoldDB" id="A0A1W2A2Q6"/>
<organism evidence="1 2">
    <name type="scientific">Cellulophaga tyrosinoxydans</name>
    <dbReference type="NCBI Taxonomy" id="504486"/>
    <lineage>
        <taxon>Bacteria</taxon>
        <taxon>Pseudomonadati</taxon>
        <taxon>Bacteroidota</taxon>
        <taxon>Flavobacteriia</taxon>
        <taxon>Flavobacteriales</taxon>
        <taxon>Flavobacteriaceae</taxon>
        <taxon>Cellulophaga</taxon>
    </lineage>
</organism>
<accession>A0A1W2A2Q6</accession>
<dbReference type="EMBL" id="FWXO01000002">
    <property type="protein sequence ID" value="SMC54945.1"/>
    <property type="molecule type" value="Genomic_DNA"/>
</dbReference>
<dbReference type="STRING" id="504486.SAMN05660703_1753"/>
<dbReference type="InterPro" id="IPR050644">
    <property type="entry name" value="PG_Glycine_Bridge_Synth"/>
</dbReference>